<reference evidence="3" key="1">
    <citation type="submission" date="2021-02" db="EMBL/GenBank/DDBJ databases">
        <authorList>
            <person name="Nowell W R."/>
        </authorList>
    </citation>
    <scope>NUCLEOTIDE SEQUENCE</scope>
</reference>
<keyword evidence="1" id="KW-1133">Transmembrane helix</keyword>
<keyword evidence="1" id="KW-0812">Transmembrane</keyword>
<dbReference type="EMBL" id="CAJNOK010014314">
    <property type="protein sequence ID" value="CAF1202226.1"/>
    <property type="molecule type" value="Genomic_DNA"/>
</dbReference>
<proteinExistence type="predicted"/>
<dbReference type="Proteomes" id="UP000677228">
    <property type="component" value="Unassembled WGS sequence"/>
</dbReference>
<dbReference type="EMBL" id="CAJNOQ010008908">
    <property type="protein sequence ID" value="CAF1210105.1"/>
    <property type="molecule type" value="Genomic_DNA"/>
</dbReference>
<evidence type="ECO:0000313" key="6">
    <source>
        <dbReference type="Proteomes" id="UP000663829"/>
    </source>
</evidence>
<evidence type="ECO:0000313" key="2">
    <source>
        <dbReference type="EMBL" id="CAF1202226.1"/>
    </source>
</evidence>
<evidence type="ECO:0000313" key="5">
    <source>
        <dbReference type="EMBL" id="CAF4012042.1"/>
    </source>
</evidence>
<keyword evidence="1" id="KW-0472">Membrane</keyword>
<evidence type="ECO:0000313" key="4">
    <source>
        <dbReference type="EMBL" id="CAF3974193.1"/>
    </source>
</evidence>
<protein>
    <recommendedName>
        <fullName evidence="7">EGF-like domain-containing protein</fullName>
    </recommendedName>
</protein>
<organism evidence="3 6">
    <name type="scientific">Didymodactylos carnosus</name>
    <dbReference type="NCBI Taxonomy" id="1234261"/>
    <lineage>
        <taxon>Eukaryota</taxon>
        <taxon>Metazoa</taxon>
        <taxon>Spiralia</taxon>
        <taxon>Gnathifera</taxon>
        <taxon>Rotifera</taxon>
        <taxon>Eurotatoria</taxon>
        <taxon>Bdelloidea</taxon>
        <taxon>Philodinida</taxon>
        <taxon>Philodinidae</taxon>
        <taxon>Didymodactylos</taxon>
    </lineage>
</organism>
<dbReference type="EMBL" id="CAJOBC010008909">
    <property type="protein sequence ID" value="CAF3974193.1"/>
    <property type="molecule type" value="Genomic_DNA"/>
</dbReference>
<dbReference type="Proteomes" id="UP000663829">
    <property type="component" value="Unassembled WGS sequence"/>
</dbReference>
<dbReference type="AlphaFoldDB" id="A0A814X2Q5"/>
<comment type="caution">
    <text evidence="3">The sequence shown here is derived from an EMBL/GenBank/DDBJ whole genome shotgun (WGS) entry which is preliminary data.</text>
</comment>
<dbReference type="OrthoDB" id="504708at2759"/>
<accession>A0A814X2Q5</accession>
<sequence>MMNEHRAFSPSNIYLEPQYSSGLLIDWGSDQALQAPSVFSGFSQTSLIHRHTVSLPPLIKKSKNVYLQRFQYFLKHFAAYRKRTVIVFFIIVGLSLALPWLIVGLIRFRQVGYGQTCVKAQCSTSAGLTCLSNVCQCNTNQYYDGKKCQTQMNVNKTGCTRHEQCDSKLHLLCVQGTCQCQQNQYYTITGCKPYLIYNVTCTPGVNPLCSPSMSLICSPILLVCVCSTNTFWNGANCQSVSSYQGYCSQDSTCDVTKGLFCRISTAIVACDCPETSKLFTCDCYSGQIWNGTQCVNQLAYNSTCVSSSQCSQTLSLTCIAGLCGCQLPLYYWSSLTYSRCTPCEIVTGYVLIQFQSQYVCTRMMTPNTLSTFSTSQQLCLTNGWLLISPIVQADIAKISATYPPYRMWMNIQYNASGSGYLNNLFPTLPNWNSAIVNSTPQYSSSVYALQLIPTYDTNFLFESNMNVDYAYTLCAIY</sequence>
<evidence type="ECO:0000256" key="1">
    <source>
        <dbReference type="SAM" id="Phobius"/>
    </source>
</evidence>
<dbReference type="Proteomes" id="UP000682733">
    <property type="component" value="Unassembled WGS sequence"/>
</dbReference>
<name>A0A814X2Q5_9BILA</name>
<gene>
    <name evidence="3" type="ORF">GPM918_LOCUS24168</name>
    <name evidence="2" type="ORF">OVA965_LOCUS24042</name>
    <name evidence="4" type="ORF">SRO942_LOCUS24167</name>
    <name evidence="5" type="ORF">TMI583_LOCUS24763</name>
</gene>
<evidence type="ECO:0008006" key="7">
    <source>
        <dbReference type="Google" id="ProtNLM"/>
    </source>
</evidence>
<dbReference type="EMBL" id="CAJOBA010035848">
    <property type="protein sequence ID" value="CAF4012042.1"/>
    <property type="molecule type" value="Genomic_DNA"/>
</dbReference>
<evidence type="ECO:0000313" key="3">
    <source>
        <dbReference type="EMBL" id="CAF1210105.1"/>
    </source>
</evidence>
<keyword evidence="6" id="KW-1185">Reference proteome</keyword>
<dbReference type="Proteomes" id="UP000681722">
    <property type="component" value="Unassembled WGS sequence"/>
</dbReference>
<feature type="transmembrane region" description="Helical" evidence="1">
    <location>
        <begin position="85"/>
        <end position="106"/>
    </location>
</feature>